<feature type="region of interest" description="Disordered" evidence="1">
    <location>
        <begin position="292"/>
        <end position="346"/>
    </location>
</feature>
<feature type="compositionally biased region" description="Low complexity" evidence="1">
    <location>
        <begin position="235"/>
        <end position="260"/>
    </location>
</feature>
<feature type="region of interest" description="Disordered" evidence="1">
    <location>
        <begin position="172"/>
        <end position="278"/>
    </location>
</feature>
<evidence type="ECO:0000256" key="1">
    <source>
        <dbReference type="SAM" id="MobiDB-lite"/>
    </source>
</evidence>
<protein>
    <submittedName>
        <fullName evidence="2">Uncharacterized protein</fullName>
    </submittedName>
</protein>
<evidence type="ECO:0000313" key="3">
    <source>
        <dbReference type="Proteomes" id="UP000274922"/>
    </source>
</evidence>
<dbReference type="Proteomes" id="UP000274922">
    <property type="component" value="Unassembled WGS sequence"/>
</dbReference>
<evidence type="ECO:0000313" key="2">
    <source>
        <dbReference type="EMBL" id="RKP03937.1"/>
    </source>
</evidence>
<dbReference type="STRING" id="1555241.A0A4P9XEG2"/>
<feature type="compositionally biased region" description="Low complexity" evidence="1">
    <location>
        <begin position="201"/>
        <end position="228"/>
    </location>
</feature>
<dbReference type="AlphaFoldDB" id="A0A4P9XEG2"/>
<organism evidence="2 3">
    <name type="scientific">Caulochytrium protostelioides</name>
    <dbReference type="NCBI Taxonomy" id="1555241"/>
    <lineage>
        <taxon>Eukaryota</taxon>
        <taxon>Fungi</taxon>
        <taxon>Fungi incertae sedis</taxon>
        <taxon>Chytridiomycota</taxon>
        <taxon>Chytridiomycota incertae sedis</taxon>
        <taxon>Chytridiomycetes</taxon>
        <taxon>Caulochytriales</taxon>
        <taxon>Caulochytriaceae</taxon>
        <taxon>Caulochytrium</taxon>
    </lineage>
</organism>
<name>A0A4P9XEG2_9FUNG</name>
<dbReference type="EMBL" id="ML014116">
    <property type="protein sequence ID" value="RKP03937.1"/>
    <property type="molecule type" value="Genomic_DNA"/>
</dbReference>
<proteinExistence type="predicted"/>
<reference evidence="3" key="1">
    <citation type="journal article" date="2018" name="Nat. Microbiol.">
        <title>Leveraging single-cell genomics to expand the fungal tree of life.</title>
        <authorList>
            <person name="Ahrendt S.R."/>
            <person name="Quandt C.A."/>
            <person name="Ciobanu D."/>
            <person name="Clum A."/>
            <person name="Salamov A."/>
            <person name="Andreopoulos B."/>
            <person name="Cheng J.F."/>
            <person name="Woyke T."/>
            <person name="Pelin A."/>
            <person name="Henrissat B."/>
            <person name="Reynolds N.K."/>
            <person name="Benny G.L."/>
            <person name="Smith M.E."/>
            <person name="James T.Y."/>
            <person name="Grigoriev I.V."/>
        </authorList>
    </citation>
    <scope>NUCLEOTIDE SEQUENCE [LARGE SCALE GENOMIC DNA]</scope>
    <source>
        <strain evidence="3">ATCC 52028</strain>
    </source>
</reference>
<accession>A0A4P9XEG2</accession>
<keyword evidence="3" id="KW-1185">Reference proteome</keyword>
<gene>
    <name evidence="2" type="ORF">CXG81DRAFT_23495</name>
</gene>
<sequence length="415" mass="39807">MLKTRALASVLAAGIRDSAGVEARAGGDNDRLSARLAAALGGPHTRDPHDAAAMSAADAEADADADAVPSAITTAVLLTPQGSMLAYATAATPVTAAPHAAAWAEHERGAGKVRARALAAIGASVWGLYARGPHRVVPCPPDVAAAEAATEAAEADAARQRLRQRLAAPTLDAAAPAPAAPAGTSPSAHGTPASPARSGVPGAADAAPAADAAASTAAESGGATAGEAAPPPSAPSDLAAAPDADPDASGPSPAAAASELLPRDGATPSPTLSRAGGTSDAFVSAAASPALPGVTGAADTPRRDAAPALDVPPLTPRDPTPALVIGFDGGHPPTAAPGGADGAAADAAPPAAWIGIRPVTGFLLVLQGYDAPAAAASASVPPSGDADASVPVRAHLRRLAAALAPQLSQVNAYPA</sequence>
<feature type="compositionally biased region" description="Low complexity" evidence="1">
    <location>
        <begin position="330"/>
        <end position="346"/>
    </location>
</feature>
<feature type="compositionally biased region" description="Low complexity" evidence="1">
    <location>
        <begin position="172"/>
        <end position="188"/>
    </location>
</feature>